<dbReference type="SMART" id="SM00220">
    <property type="entry name" value="S_TKc"/>
    <property type="match status" value="1"/>
</dbReference>
<organism evidence="2">
    <name type="scientific">viral metagenome</name>
    <dbReference type="NCBI Taxonomy" id="1070528"/>
    <lineage>
        <taxon>unclassified sequences</taxon>
        <taxon>metagenomes</taxon>
        <taxon>organismal metagenomes</taxon>
    </lineage>
</organism>
<dbReference type="InterPro" id="IPR000719">
    <property type="entry name" value="Prot_kinase_dom"/>
</dbReference>
<sequence>MQKITTILKNKLEYIMNPKSNTTTSNSNNDEVNVISIDDIHTPENRPLPKKSSPCIDTPHQSPHTDLLPVTKASPTHLNIPPPSIQLYKNYKDDYIIGLDVSYVVDSIIDDIITAHYNSSSSSFNSDICDYYSDQLEYEESLESILSSSEIESVRQIVDCIIYKERDFLLNLRSIKTYNNDSMFGGLRCGVFKTNDLIIKIDTSPEAFKCELFAMSFVGKGIIKPYNLVLPYIVKIYQYKKGRNMNFSIQPRITDSLTIYDWMKIRANKILPIQSYVTICINICKSILFLHSKNVVHGDIKPGNILIQNTTNMPFIIDFGLSGIHAISEGTGGTKPFCHPATLNVSNDDEETYEWIKNHKDNDLWSTAFLFFTIMVFRNCYNLYNEYPRDFFDSEKYVNIIYIHHIPHRFRDAFQLVLINPKHRVNSKKINVHKFIYLLEEGLHTNLTPFGI</sequence>
<dbReference type="Gene3D" id="1.10.510.10">
    <property type="entry name" value="Transferase(Phosphotransferase) domain 1"/>
    <property type="match status" value="1"/>
</dbReference>
<dbReference type="GO" id="GO:0005524">
    <property type="term" value="F:ATP binding"/>
    <property type="evidence" value="ECO:0007669"/>
    <property type="project" value="InterPro"/>
</dbReference>
<evidence type="ECO:0000259" key="1">
    <source>
        <dbReference type="PROSITE" id="PS50011"/>
    </source>
</evidence>
<dbReference type="SUPFAM" id="SSF56112">
    <property type="entry name" value="Protein kinase-like (PK-like)"/>
    <property type="match status" value="1"/>
</dbReference>
<dbReference type="PANTHER" id="PTHR44167:SF18">
    <property type="entry name" value="PROTEIN KINASE DOMAIN-CONTAINING PROTEIN"/>
    <property type="match status" value="1"/>
</dbReference>
<protein>
    <recommendedName>
        <fullName evidence="1">Protein kinase domain-containing protein</fullName>
    </recommendedName>
</protein>
<reference evidence="2" key="1">
    <citation type="journal article" date="2020" name="Nature">
        <title>Giant virus diversity and host interactions through global metagenomics.</title>
        <authorList>
            <person name="Schulz F."/>
            <person name="Roux S."/>
            <person name="Paez-Espino D."/>
            <person name="Jungbluth S."/>
            <person name="Walsh D.A."/>
            <person name="Denef V.J."/>
            <person name="McMahon K.D."/>
            <person name="Konstantinidis K.T."/>
            <person name="Eloe-Fadrosh E.A."/>
            <person name="Kyrpides N.C."/>
            <person name="Woyke T."/>
        </authorList>
    </citation>
    <scope>NUCLEOTIDE SEQUENCE</scope>
    <source>
        <strain evidence="2">GVMAG-M-3300009161-34</strain>
    </source>
</reference>
<dbReference type="Pfam" id="PF00069">
    <property type="entry name" value="Pkinase"/>
    <property type="match status" value="1"/>
</dbReference>
<name>A0A6C0EV47_9ZZZZ</name>
<dbReference type="PANTHER" id="PTHR44167">
    <property type="entry name" value="OVARIAN-SPECIFIC SERINE/THREONINE-PROTEIN KINASE LOK-RELATED"/>
    <property type="match status" value="1"/>
</dbReference>
<dbReference type="GO" id="GO:0044773">
    <property type="term" value="P:mitotic DNA damage checkpoint signaling"/>
    <property type="evidence" value="ECO:0007669"/>
    <property type="project" value="TreeGrafter"/>
</dbReference>
<proteinExistence type="predicted"/>
<evidence type="ECO:0000313" key="2">
    <source>
        <dbReference type="EMBL" id="QHT33046.1"/>
    </source>
</evidence>
<dbReference type="InterPro" id="IPR011009">
    <property type="entry name" value="Kinase-like_dom_sf"/>
</dbReference>
<dbReference type="GO" id="GO:0005737">
    <property type="term" value="C:cytoplasm"/>
    <property type="evidence" value="ECO:0007669"/>
    <property type="project" value="TreeGrafter"/>
</dbReference>
<dbReference type="AlphaFoldDB" id="A0A6C0EV47"/>
<dbReference type="InterPro" id="IPR008271">
    <property type="entry name" value="Ser/Thr_kinase_AS"/>
</dbReference>
<dbReference type="EMBL" id="MN738957">
    <property type="protein sequence ID" value="QHT33046.1"/>
    <property type="molecule type" value="Genomic_DNA"/>
</dbReference>
<feature type="domain" description="Protein kinase" evidence="1">
    <location>
        <begin position="140"/>
        <end position="436"/>
    </location>
</feature>
<accession>A0A6C0EV47</accession>
<dbReference type="GO" id="GO:0004674">
    <property type="term" value="F:protein serine/threonine kinase activity"/>
    <property type="evidence" value="ECO:0007669"/>
    <property type="project" value="TreeGrafter"/>
</dbReference>
<dbReference type="GO" id="GO:0005634">
    <property type="term" value="C:nucleus"/>
    <property type="evidence" value="ECO:0007669"/>
    <property type="project" value="TreeGrafter"/>
</dbReference>
<dbReference type="PROSITE" id="PS00108">
    <property type="entry name" value="PROTEIN_KINASE_ST"/>
    <property type="match status" value="1"/>
</dbReference>
<dbReference type="PROSITE" id="PS50011">
    <property type="entry name" value="PROTEIN_KINASE_DOM"/>
    <property type="match status" value="1"/>
</dbReference>